<evidence type="ECO:0000313" key="5">
    <source>
        <dbReference type="Proteomes" id="UP000193218"/>
    </source>
</evidence>
<dbReference type="InterPro" id="IPR042099">
    <property type="entry name" value="ANL_N_sf"/>
</dbReference>
<keyword evidence="2" id="KW-0067">ATP-binding</keyword>
<evidence type="ECO:0000256" key="2">
    <source>
        <dbReference type="ARBA" id="ARBA00022840"/>
    </source>
</evidence>
<dbReference type="GO" id="GO:0004467">
    <property type="term" value="F:long-chain fatty acid-CoA ligase activity"/>
    <property type="evidence" value="ECO:0007669"/>
    <property type="project" value="TreeGrafter"/>
</dbReference>
<dbReference type="OrthoDB" id="1700726at2759"/>
<sequence length="734" mass="80244">MPFWPYPDNANLECQSKPIGEAKEGESRPYGNAYWDRSVLFAPGQPRSLYELFEQTATEYPTRDCLAYRAVLTPATSTKPAVLANTLTGISYSTVQIRRNAIGSALLALERAGRLSSPEMPANRQTPVEITFPNVPHYGSSNRLKGGARRGWGVGLWSKNRPEWQLIDMATHAYGLVGVSLYETLGPDVATYITNHCPLSVIFAEASKLPALLKMAPRCPSLRVIVSIDPISVAERNVLNQWASTVNLELLVLDELETWGSTEEIHIPPGPVNGVVGEDEMDKDRILTISYTSGTTGDPKGVVLTNINVTSAVISNGFGVSQDKDSRWGTGDEWRYMSILPLSHIYARFLEMVTVSGFGTICYTTGDPLRLVEDAQIIKPNLFCVVPRILNKIYAAITAQMNAGGLKGALLRRAVAAKKQRLKETGDNTHRLWDRLIRALLGGEVIYISSGAAPLSVEVHEFMRICFCCDVVQGCGMTETIGTMGKAVPWDANAPGTCGQIQPCLDVKLVDVPEMGYTHNDSPNPRGEICVQGSNVTPGYLHDPANTAKTIDKDGWLHTGDVGEIDSAGRLKIIDRIKNVVKLSQGEYVALEKLEGAYSLDPILAGLMVHADPTQSYLVALAVLDPSKASELITRVCGKTIPATNLQELEEAVKKPEVKQAVLDSFRKIAVKQMFTGFEHVKGIYLTLEPFPESLLTPTFKLKRNLIAKHYKAQIDEMFASGPRETGASAFAKL</sequence>
<evidence type="ECO:0000256" key="1">
    <source>
        <dbReference type="ARBA" id="ARBA00022741"/>
    </source>
</evidence>
<dbReference type="PANTHER" id="PTHR43272">
    <property type="entry name" value="LONG-CHAIN-FATTY-ACID--COA LIGASE"/>
    <property type="match status" value="1"/>
</dbReference>
<dbReference type="RefSeq" id="XP_021868375.1">
    <property type="nucleotide sequence ID" value="XM_022018650.1"/>
</dbReference>
<organism evidence="4 5">
    <name type="scientific">Kockovaella imperatae</name>
    <dbReference type="NCBI Taxonomy" id="4999"/>
    <lineage>
        <taxon>Eukaryota</taxon>
        <taxon>Fungi</taxon>
        <taxon>Dikarya</taxon>
        <taxon>Basidiomycota</taxon>
        <taxon>Agaricomycotina</taxon>
        <taxon>Tremellomycetes</taxon>
        <taxon>Tremellales</taxon>
        <taxon>Cuniculitremaceae</taxon>
        <taxon>Kockovaella</taxon>
    </lineage>
</organism>
<dbReference type="Pfam" id="PF00501">
    <property type="entry name" value="AMP-binding"/>
    <property type="match status" value="1"/>
</dbReference>
<dbReference type="InterPro" id="IPR020845">
    <property type="entry name" value="AMP-binding_CS"/>
</dbReference>
<dbReference type="GO" id="GO:0005783">
    <property type="term" value="C:endoplasmic reticulum"/>
    <property type="evidence" value="ECO:0007669"/>
    <property type="project" value="TreeGrafter"/>
</dbReference>
<dbReference type="EMBL" id="NBSH01000015">
    <property type="protein sequence ID" value="ORX34097.1"/>
    <property type="molecule type" value="Genomic_DNA"/>
</dbReference>
<evidence type="ECO:0000259" key="3">
    <source>
        <dbReference type="Pfam" id="PF00501"/>
    </source>
</evidence>
<name>A0A1Y1U9B3_9TREE</name>
<dbReference type="InParanoid" id="A0A1Y1U9B3"/>
<accession>A0A1Y1U9B3</accession>
<gene>
    <name evidence="4" type="ORF">BD324DRAFT_653376</name>
</gene>
<reference evidence="4 5" key="1">
    <citation type="submission" date="2017-03" db="EMBL/GenBank/DDBJ databases">
        <title>Widespread Adenine N6-methylation of Active Genes in Fungi.</title>
        <authorList>
            <consortium name="DOE Joint Genome Institute"/>
            <person name="Mondo S.J."/>
            <person name="Dannebaum R.O."/>
            <person name="Kuo R.C."/>
            <person name="Louie K.B."/>
            <person name="Bewick A.J."/>
            <person name="Labutti K."/>
            <person name="Haridas S."/>
            <person name="Kuo A."/>
            <person name="Salamov A."/>
            <person name="Ahrendt S.R."/>
            <person name="Lau R."/>
            <person name="Bowen B.P."/>
            <person name="Lipzen A."/>
            <person name="Sullivan W."/>
            <person name="Andreopoulos W.B."/>
            <person name="Clum A."/>
            <person name="Lindquist E."/>
            <person name="Daum C."/>
            <person name="Northen T.R."/>
            <person name="Ramamoorthy G."/>
            <person name="Schmitz R.J."/>
            <person name="Gryganskyi A."/>
            <person name="Culley D."/>
            <person name="Magnuson J."/>
            <person name="James T.Y."/>
            <person name="O'Malley M.A."/>
            <person name="Stajich J.E."/>
            <person name="Spatafora J.W."/>
            <person name="Visel A."/>
            <person name="Grigoriev I.V."/>
        </authorList>
    </citation>
    <scope>NUCLEOTIDE SEQUENCE [LARGE SCALE GENOMIC DNA]</scope>
    <source>
        <strain evidence="4 5">NRRL Y-17943</strain>
    </source>
</reference>
<keyword evidence="1" id="KW-0547">Nucleotide-binding</keyword>
<proteinExistence type="predicted"/>
<dbReference type="Gene3D" id="3.40.50.12780">
    <property type="entry name" value="N-terminal domain of ligase-like"/>
    <property type="match status" value="1"/>
</dbReference>
<dbReference type="Proteomes" id="UP000193218">
    <property type="component" value="Unassembled WGS sequence"/>
</dbReference>
<comment type="caution">
    <text evidence="4">The sequence shown here is derived from an EMBL/GenBank/DDBJ whole genome shotgun (WGS) entry which is preliminary data.</text>
</comment>
<dbReference type="GO" id="GO:0016020">
    <property type="term" value="C:membrane"/>
    <property type="evidence" value="ECO:0007669"/>
    <property type="project" value="TreeGrafter"/>
</dbReference>
<keyword evidence="5" id="KW-1185">Reference proteome</keyword>
<dbReference type="PROSITE" id="PS00455">
    <property type="entry name" value="AMP_BINDING"/>
    <property type="match status" value="1"/>
</dbReference>
<evidence type="ECO:0000313" key="4">
    <source>
        <dbReference type="EMBL" id="ORX34097.1"/>
    </source>
</evidence>
<feature type="domain" description="AMP-dependent synthetase/ligase" evidence="3">
    <location>
        <begin position="142"/>
        <end position="541"/>
    </location>
</feature>
<dbReference type="SUPFAM" id="SSF56801">
    <property type="entry name" value="Acetyl-CoA synthetase-like"/>
    <property type="match status" value="1"/>
</dbReference>
<protein>
    <recommendedName>
        <fullName evidence="3">AMP-dependent synthetase/ligase domain-containing protein</fullName>
    </recommendedName>
</protein>
<dbReference type="InterPro" id="IPR000873">
    <property type="entry name" value="AMP-dep_synth/lig_dom"/>
</dbReference>
<dbReference type="STRING" id="4999.A0A1Y1U9B3"/>
<dbReference type="GeneID" id="33560459"/>
<dbReference type="PANTHER" id="PTHR43272:SF33">
    <property type="entry name" value="AMP-BINDING DOMAIN-CONTAINING PROTEIN-RELATED"/>
    <property type="match status" value="1"/>
</dbReference>
<dbReference type="GO" id="GO:0005524">
    <property type="term" value="F:ATP binding"/>
    <property type="evidence" value="ECO:0007669"/>
    <property type="project" value="UniProtKB-KW"/>
</dbReference>
<dbReference type="AlphaFoldDB" id="A0A1Y1U9B3"/>